<dbReference type="InterPro" id="IPR036291">
    <property type="entry name" value="NAD(P)-bd_dom_sf"/>
</dbReference>
<dbReference type="InterPro" id="IPR002347">
    <property type="entry name" value="SDR_fam"/>
</dbReference>
<keyword evidence="3" id="KW-1185">Reference proteome</keyword>
<name>A0ABZ0PJS4_9PROT</name>
<proteinExistence type="inferred from homology"/>
<dbReference type="PANTHER" id="PTHR42879">
    <property type="entry name" value="3-OXOACYL-(ACYL-CARRIER-PROTEIN) REDUCTASE"/>
    <property type="match status" value="1"/>
</dbReference>
<dbReference type="InterPro" id="IPR050259">
    <property type="entry name" value="SDR"/>
</dbReference>
<evidence type="ECO:0000256" key="1">
    <source>
        <dbReference type="ARBA" id="ARBA00006484"/>
    </source>
</evidence>
<comment type="similarity">
    <text evidence="1">Belongs to the short-chain dehydrogenases/reductases (SDR) family.</text>
</comment>
<accession>A0ABZ0PJS4</accession>
<dbReference type="EMBL" id="CP137852">
    <property type="protein sequence ID" value="WPB85980.1"/>
    <property type="molecule type" value="Genomic_DNA"/>
</dbReference>
<protein>
    <submittedName>
        <fullName evidence="2">SDR family oxidoreductase</fullName>
    </submittedName>
</protein>
<sequence>MEFDRQRLLVVGGSRGVGRAIALAGAERGADVAILYRSRSEEAEAVLQAIRAKGRRAVAVQADLAAAEATSAAINAAAEALGGLSLMAHAAGAMGQWASVAEMSPLDWGRYIAVDLNGCFHALHAAIPHLRQAKGGAILAISSIAAQMCQARNAQGAAAKAGVEALIRVTAKEEARHGIRANALAIGLTQTDMAQTAFDAWGPETSARIIKGIPLQRIATAEEVAGVACFMMGPACSYLTGKVLQLDGGQIIAG</sequence>
<dbReference type="CDD" id="cd05233">
    <property type="entry name" value="SDR_c"/>
    <property type="match status" value="1"/>
</dbReference>
<dbReference type="Gene3D" id="3.40.50.720">
    <property type="entry name" value="NAD(P)-binding Rossmann-like Domain"/>
    <property type="match status" value="1"/>
</dbReference>
<organism evidence="2 3">
    <name type="scientific">Sediminicoccus rosea</name>
    <dbReference type="NCBI Taxonomy" id="1225128"/>
    <lineage>
        <taxon>Bacteria</taxon>
        <taxon>Pseudomonadati</taxon>
        <taxon>Pseudomonadota</taxon>
        <taxon>Alphaproteobacteria</taxon>
        <taxon>Acetobacterales</taxon>
        <taxon>Roseomonadaceae</taxon>
        <taxon>Sediminicoccus</taxon>
    </lineage>
</organism>
<dbReference type="Pfam" id="PF13561">
    <property type="entry name" value="adh_short_C2"/>
    <property type="match status" value="1"/>
</dbReference>
<gene>
    <name evidence="2" type="ORF">R9Z33_03725</name>
</gene>
<dbReference type="SUPFAM" id="SSF51735">
    <property type="entry name" value="NAD(P)-binding Rossmann-fold domains"/>
    <property type="match status" value="1"/>
</dbReference>
<dbReference type="PANTHER" id="PTHR42879:SF2">
    <property type="entry name" value="3-OXOACYL-[ACYL-CARRIER-PROTEIN] REDUCTASE FABG"/>
    <property type="match status" value="1"/>
</dbReference>
<evidence type="ECO:0000313" key="2">
    <source>
        <dbReference type="EMBL" id="WPB85980.1"/>
    </source>
</evidence>
<dbReference type="PRINTS" id="PR00081">
    <property type="entry name" value="GDHRDH"/>
</dbReference>
<dbReference type="RefSeq" id="WP_318649957.1">
    <property type="nucleotide sequence ID" value="NZ_CP137852.1"/>
</dbReference>
<reference evidence="2 3" key="1">
    <citation type="submission" date="2023-11" db="EMBL/GenBank/DDBJ databases">
        <title>Arctic aerobic anoxygenic photoheterotroph Sediminicoccus rosea KRV36 adapts its photosynthesis to long days of polar summer.</title>
        <authorList>
            <person name="Tomasch J."/>
            <person name="Kopejtka K."/>
            <person name="Bily T."/>
            <person name="Gardiner A.T."/>
            <person name="Gardian Z."/>
            <person name="Shivaramu S."/>
            <person name="Koblizek M."/>
            <person name="Engelhardt F."/>
            <person name="Kaftan D."/>
        </authorList>
    </citation>
    <scope>NUCLEOTIDE SEQUENCE [LARGE SCALE GENOMIC DNA]</scope>
    <source>
        <strain evidence="2 3">R-30</strain>
    </source>
</reference>
<dbReference type="Proteomes" id="UP001305521">
    <property type="component" value="Chromosome"/>
</dbReference>
<evidence type="ECO:0000313" key="3">
    <source>
        <dbReference type="Proteomes" id="UP001305521"/>
    </source>
</evidence>